<dbReference type="GO" id="GO:0005829">
    <property type="term" value="C:cytosol"/>
    <property type="evidence" value="ECO:0007669"/>
    <property type="project" value="TreeGrafter"/>
</dbReference>
<comment type="subcellular location">
    <subcellularLocation>
        <location evidence="3">Cytoplasm</location>
    </subcellularLocation>
</comment>
<dbReference type="GO" id="GO:0005536">
    <property type="term" value="F:D-glucose binding"/>
    <property type="evidence" value="ECO:0007669"/>
    <property type="project" value="InterPro"/>
</dbReference>
<dbReference type="EC" id="2.7.1.2" evidence="3"/>
<dbReference type="GO" id="GO:0004340">
    <property type="term" value="F:glucokinase activity"/>
    <property type="evidence" value="ECO:0007669"/>
    <property type="project" value="UniProtKB-UniRule"/>
</dbReference>
<evidence type="ECO:0000256" key="3">
    <source>
        <dbReference type="HAMAP-Rule" id="MF_00524"/>
    </source>
</evidence>
<evidence type="ECO:0000313" key="5">
    <source>
        <dbReference type="EMBL" id="KGM35608.1"/>
    </source>
</evidence>
<comment type="similarity">
    <text evidence="3 4">Belongs to the bacterial glucokinase family.</text>
</comment>
<keyword evidence="3" id="KW-0547">Nucleotide-binding</keyword>
<reference evidence="5 6" key="1">
    <citation type="submission" date="2014-01" db="EMBL/GenBank/DDBJ databases">
        <title>Genome sequence determination for a cystic fibrosis isolate, Inquilinus limosus.</title>
        <authorList>
            <person name="Pino M."/>
            <person name="Di Conza J."/>
            <person name="Gutkind G."/>
        </authorList>
    </citation>
    <scope>NUCLEOTIDE SEQUENCE [LARGE SCALE GENOMIC DNA]</scope>
    <source>
        <strain evidence="5 6">MP06</strain>
    </source>
</reference>
<dbReference type="CDD" id="cd24008">
    <property type="entry name" value="ASKHA_NBD_GLK"/>
    <property type="match status" value="1"/>
</dbReference>
<dbReference type="PANTHER" id="PTHR47690">
    <property type="entry name" value="GLUCOKINASE"/>
    <property type="match status" value="1"/>
</dbReference>
<keyword evidence="3" id="KW-0963">Cytoplasm</keyword>
<evidence type="ECO:0000256" key="4">
    <source>
        <dbReference type="RuleBase" id="RU004046"/>
    </source>
</evidence>
<dbReference type="GO" id="GO:0006096">
    <property type="term" value="P:glycolytic process"/>
    <property type="evidence" value="ECO:0007669"/>
    <property type="project" value="UniProtKB-UniRule"/>
</dbReference>
<evidence type="ECO:0000256" key="2">
    <source>
        <dbReference type="ARBA" id="ARBA00022777"/>
    </source>
</evidence>
<protein>
    <recommendedName>
        <fullName evidence="3">Glucokinase</fullName>
        <ecNumber evidence="3">2.7.1.2</ecNumber>
    </recommendedName>
    <alternativeName>
        <fullName evidence="3">Glucose kinase</fullName>
    </alternativeName>
</protein>
<dbReference type="Gene3D" id="3.30.420.40">
    <property type="match status" value="1"/>
</dbReference>
<keyword evidence="1 3" id="KW-0808">Transferase</keyword>
<evidence type="ECO:0000256" key="1">
    <source>
        <dbReference type="ARBA" id="ARBA00022679"/>
    </source>
</evidence>
<dbReference type="GO" id="GO:0005524">
    <property type="term" value="F:ATP binding"/>
    <property type="evidence" value="ECO:0007669"/>
    <property type="project" value="UniProtKB-UniRule"/>
</dbReference>
<sequence>MSEPLALIADLGGTNARFALADSQGTRDTKILHGADYPTLADAAHAYLGMVKPAAAPRQAAIDVASPVTGDQVTLTNAAWSFSISALKRDLGLERLEVINDFTAVALAVPYLDEGDRTSIGGGEAVRDAPIGVLGPGTGLGVSGLVPSGARWSALAGEGGHVTMAAATEREAAVLDRLRHRYQHVSAERVLSGMGLVNLYETLSQLDGLDPVQRDAAAVSEGAKTGDPHCAEAVAMFASMLGTVAGNLALTLGSRGGVYIAGGIVPKMGDLFDDALFRQRFEAKGRLSSFVVGIPTYLVTHPLPAFLGLRSVLHLT</sequence>
<dbReference type="Gene3D" id="3.40.367.20">
    <property type="match status" value="1"/>
</dbReference>
<organism evidence="5 6">
    <name type="scientific">Inquilinus limosus MP06</name>
    <dbReference type="NCBI Taxonomy" id="1398085"/>
    <lineage>
        <taxon>Bacteria</taxon>
        <taxon>Pseudomonadati</taxon>
        <taxon>Pseudomonadota</taxon>
        <taxon>Alphaproteobacteria</taxon>
        <taxon>Rhodospirillales</taxon>
        <taxon>Rhodospirillaceae</taxon>
        <taxon>Inquilinus</taxon>
    </lineage>
</organism>
<dbReference type="InterPro" id="IPR003836">
    <property type="entry name" value="Glucokinase"/>
</dbReference>
<dbReference type="AlphaFoldDB" id="A0A0A0DCG5"/>
<evidence type="ECO:0000313" key="6">
    <source>
        <dbReference type="Proteomes" id="UP000029995"/>
    </source>
</evidence>
<dbReference type="InterPro" id="IPR043129">
    <property type="entry name" value="ATPase_NBD"/>
</dbReference>
<dbReference type="InterPro" id="IPR050201">
    <property type="entry name" value="Bacterial_glucokinase"/>
</dbReference>
<dbReference type="HAMAP" id="MF_00524">
    <property type="entry name" value="Glucokinase"/>
    <property type="match status" value="1"/>
</dbReference>
<accession>A0A0A0DCG5</accession>
<dbReference type="NCBIfam" id="TIGR00749">
    <property type="entry name" value="glk"/>
    <property type="match status" value="1"/>
</dbReference>
<dbReference type="PANTHER" id="PTHR47690:SF1">
    <property type="entry name" value="GLUCOKINASE"/>
    <property type="match status" value="1"/>
</dbReference>
<dbReference type="Pfam" id="PF02685">
    <property type="entry name" value="Glucokinase"/>
    <property type="match status" value="1"/>
</dbReference>
<gene>
    <name evidence="3" type="primary">glk</name>
    <name evidence="5" type="ORF">P409_03395</name>
</gene>
<dbReference type="EMBL" id="JANX01000019">
    <property type="protein sequence ID" value="KGM35608.1"/>
    <property type="molecule type" value="Genomic_DNA"/>
</dbReference>
<proteinExistence type="inferred from homology"/>
<name>A0A0A0DCG5_9PROT</name>
<keyword evidence="2 3" id="KW-0418">Kinase</keyword>
<dbReference type="OrthoDB" id="9800595at2"/>
<comment type="caution">
    <text evidence="3">Lacks conserved residue(s) required for the propagation of feature annotation.</text>
</comment>
<comment type="catalytic activity">
    <reaction evidence="3">
        <text>D-glucose + ATP = D-glucose 6-phosphate + ADP + H(+)</text>
        <dbReference type="Rhea" id="RHEA:17825"/>
        <dbReference type="ChEBI" id="CHEBI:4167"/>
        <dbReference type="ChEBI" id="CHEBI:15378"/>
        <dbReference type="ChEBI" id="CHEBI:30616"/>
        <dbReference type="ChEBI" id="CHEBI:61548"/>
        <dbReference type="ChEBI" id="CHEBI:456216"/>
        <dbReference type="EC" id="2.7.1.2"/>
    </reaction>
</comment>
<keyword evidence="3" id="KW-0067">ATP-binding</keyword>
<dbReference type="SUPFAM" id="SSF53067">
    <property type="entry name" value="Actin-like ATPase domain"/>
    <property type="match status" value="1"/>
</dbReference>
<comment type="caution">
    <text evidence="5">The sequence shown here is derived from an EMBL/GenBank/DDBJ whole genome shotgun (WGS) entry which is preliminary data.</text>
</comment>
<dbReference type="RefSeq" id="WP_034831715.1">
    <property type="nucleotide sequence ID" value="NZ_JANX01000019.1"/>
</dbReference>
<dbReference type="Proteomes" id="UP000029995">
    <property type="component" value="Unassembled WGS sequence"/>
</dbReference>
<keyword evidence="3" id="KW-0324">Glycolysis</keyword>